<evidence type="ECO:0000256" key="1">
    <source>
        <dbReference type="SAM" id="MobiDB-lite"/>
    </source>
</evidence>
<dbReference type="GO" id="GO:0031177">
    <property type="term" value="F:phosphopantetheine binding"/>
    <property type="evidence" value="ECO:0007669"/>
    <property type="project" value="TreeGrafter"/>
</dbReference>
<name>A0A4Z1DRP8_STRGP</name>
<comment type="caution">
    <text evidence="3">The sequence shown here is derived from an EMBL/GenBank/DDBJ whole genome shotgun (WGS) entry which is preliminary data.</text>
</comment>
<evidence type="ECO:0000259" key="2">
    <source>
        <dbReference type="Pfam" id="PF00668"/>
    </source>
</evidence>
<dbReference type="CDD" id="cd19531">
    <property type="entry name" value="LCL_NRPS-like"/>
    <property type="match status" value="1"/>
</dbReference>
<dbReference type="PANTHER" id="PTHR45527:SF1">
    <property type="entry name" value="FATTY ACID SYNTHASE"/>
    <property type="match status" value="1"/>
</dbReference>
<dbReference type="GO" id="GO:0043041">
    <property type="term" value="P:amino acid activation for nonribosomal peptide biosynthetic process"/>
    <property type="evidence" value="ECO:0007669"/>
    <property type="project" value="TreeGrafter"/>
</dbReference>
<dbReference type="InterPro" id="IPR023213">
    <property type="entry name" value="CAT-like_dom_sf"/>
</dbReference>
<proteinExistence type="predicted"/>
<evidence type="ECO:0000313" key="4">
    <source>
        <dbReference type="Proteomes" id="UP000298513"/>
    </source>
</evidence>
<evidence type="ECO:0000313" key="3">
    <source>
        <dbReference type="EMBL" id="TGN87600.1"/>
    </source>
</evidence>
<dbReference type="PANTHER" id="PTHR45527">
    <property type="entry name" value="NONRIBOSOMAL PEPTIDE SYNTHETASE"/>
    <property type="match status" value="1"/>
</dbReference>
<feature type="compositionally biased region" description="Basic residues" evidence="1">
    <location>
        <begin position="1"/>
        <end position="12"/>
    </location>
</feature>
<dbReference type="GO" id="GO:0008610">
    <property type="term" value="P:lipid biosynthetic process"/>
    <property type="evidence" value="ECO:0007669"/>
    <property type="project" value="UniProtKB-ARBA"/>
</dbReference>
<dbReference type="GO" id="GO:0003824">
    <property type="term" value="F:catalytic activity"/>
    <property type="evidence" value="ECO:0007669"/>
    <property type="project" value="InterPro"/>
</dbReference>
<dbReference type="Pfam" id="PF00668">
    <property type="entry name" value="Condensation"/>
    <property type="match status" value="1"/>
</dbReference>
<dbReference type="GO" id="GO:0005737">
    <property type="term" value="C:cytoplasm"/>
    <property type="evidence" value="ECO:0007669"/>
    <property type="project" value="TreeGrafter"/>
</dbReference>
<feature type="domain" description="Condensation" evidence="2">
    <location>
        <begin position="45"/>
        <end position="461"/>
    </location>
</feature>
<reference evidence="3 4" key="1">
    <citation type="submission" date="2019-04" db="EMBL/GenBank/DDBJ databases">
        <title>Streptomyces sp. nov. Bv016 isolated from bark of Buahinia variegata.</title>
        <authorList>
            <person name="Kanchanasin P."/>
            <person name="Tanasupawat S."/>
            <person name="Yuki M."/>
            <person name="Kudo T."/>
        </authorList>
    </citation>
    <scope>NUCLEOTIDE SEQUENCE [LARGE SCALE GENOMIC DNA]</scope>
    <source>
        <strain evidence="3 4">JCM 4765</strain>
    </source>
</reference>
<feature type="compositionally biased region" description="Gly residues" evidence="1">
    <location>
        <begin position="30"/>
        <end position="44"/>
    </location>
</feature>
<feature type="region of interest" description="Disordered" evidence="1">
    <location>
        <begin position="1"/>
        <end position="44"/>
    </location>
</feature>
<dbReference type="SUPFAM" id="SSF52777">
    <property type="entry name" value="CoA-dependent acyltransferases"/>
    <property type="match status" value="2"/>
</dbReference>
<organism evidence="3 4">
    <name type="scientific">Streptomyces griseoluteus</name>
    <dbReference type="NCBI Taxonomy" id="29306"/>
    <lineage>
        <taxon>Bacteria</taxon>
        <taxon>Bacillati</taxon>
        <taxon>Actinomycetota</taxon>
        <taxon>Actinomycetes</taxon>
        <taxon>Kitasatosporales</taxon>
        <taxon>Streptomycetaceae</taxon>
        <taxon>Streptomyces</taxon>
    </lineage>
</organism>
<dbReference type="AlphaFoldDB" id="A0A4Z1DRP8"/>
<keyword evidence="4" id="KW-1185">Reference proteome</keyword>
<dbReference type="Proteomes" id="UP000298513">
    <property type="component" value="Unassembled WGS sequence"/>
</dbReference>
<dbReference type="Gene3D" id="3.30.559.10">
    <property type="entry name" value="Chloramphenicol acetyltransferase-like domain"/>
    <property type="match status" value="1"/>
</dbReference>
<dbReference type="GO" id="GO:0044550">
    <property type="term" value="P:secondary metabolite biosynthetic process"/>
    <property type="evidence" value="ECO:0007669"/>
    <property type="project" value="TreeGrafter"/>
</dbReference>
<gene>
    <name evidence="3" type="ORF">E5082_04190</name>
</gene>
<dbReference type="EMBL" id="SRRU01000001">
    <property type="protein sequence ID" value="TGN87600.1"/>
    <property type="molecule type" value="Genomic_DNA"/>
</dbReference>
<dbReference type="Gene3D" id="3.30.559.30">
    <property type="entry name" value="Nonribosomal peptide synthetase, condensation domain"/>
    <property type="match status" value="1"/>
</dbReference>
<protein>
    <recommendedName>
        <fullName evidence="2">Condensation domain-containing protein</fullName>
    </recommendedName>
</protein>
<accession>A0A4Z1DRP8</accession>
<sequence>MRRHPCHPNRRTRTGEDHAGALRRRNRTANGGGVLLNGTGGGGPAPLTAAQRRLWVTEQFNPGSDAYLIDAVIRIEPGADPALLEAALNDVAAAHDAFRTEFGWDDDGDPAQFVRDRVGLPVPRVHGPGTPAEPFDLERAPLVRFRMVCRDNTATALELVAHHIVFDGWSLGILVRDLGLAYDARKAGGRADLSGRPGMAGFAEAEAAWLAGPEGRERVDALAGLLRGAPGLLAVPTDRPRGAQQPDGGHAGAGLHFTLPWELAHDITEFARERRTTLNMVGLAAFSAVLAHWSGSDDIVVGSAFAGRTSLAAERCVGCFINVVPLRLAVDTEAPFDTHLDGVREAVLRGAEYQDVPFDRLVEALNPPRSLTHNPLVQVAFGVQNTEPATYDGGIRLTGEPAPDDDAEARLDLTLWLEERPEGLKAIWTYRKDLFERTTVARLNQWFFRTLRQGCLDPSAPPAAPARS</sequence>
<dbReference type="InterPro" id="IPR001242">
    <property type="entry name" value="Condensation_dom"/>
</dbReference>